<keyword evidence="3" id="KW-0547">Nucleotide-binding</keyword>
<dbReference type="PROSITE" id="PS50893">
    <property type="entry name" value="ABC_TRANSPORTER_2"/>
    <property type="match status" value="1"/>
</dbReference>
<sequence>MKIKVENIEKQIKGNEVLKNVSFEFESGKVYGIYGRNGSGKTMLMRCILGLINLDSGKIMIDEDEIGKDIDFPQSVGAMIENPGFFPYSTGYENLKLLAEIKNIIGEQEIREMINKVGLDDKDKRTVSKYSLGMRQRLAIAQAVMEKPKLLVLDEPTNALDEEGVEMFRKIIKEEVKRDTLIIISSHNKEDIDILSDVKIKMESGKIVDVVENDSKGE</sequence>
<dbReference type="InterPro" id="IPR017871">
    <property type="entry name" value="ABC_transporter-like_CS"/>
</dbReference>
<dbReference type="GO" id="GO:0005524">
    <property type="term" value="F:ATP binding"/>
    <property type="evidence" value="ECO:0007669"/>
    <property type="project" value="UniProtKB-KW"/>
</dbReference>
<reference evidence="6 7" key="1">
    <citation type="submission" date="2016-10" db="EMBL/GenBank/DDBJ databases">
        <authorList>
            <person name="de Groot N.N."/>
        </authorList>
    </citation>
    <scope>NUCLEOTIDE SEQUENCE [LARGE SCALE GENOMIC DNA]</scope>
    <source>
        <strain evidence="6 7">DSM 14045</strain>
    </source>
</reference>
<evidence type="ECO:0000313" key="6">
    <source>
        <dbReference type="EMBL" id="SDY59065.1"/>
    </source>
</evidence>
<dbReference type="PANTHER" id="PTHR43335">
    <property type="entry name" value="ABC TRANSPORTER, ATP-BINDING PROTEIN"/>
    <property type="match status" value="1"/>
</dbReference>
<dbReference type="InterPro" id="IPR003439">
    <property type="entry name" value="ABC_transporter-like_ATP-bd"/>
</dbReference>
<keyword evidence="7" id="KW-1185">Reference proteome</keyword>
<accession>A0A1H3L5A2</accession>
<dbReference type="RefSeq" id="WP_074718408.1">
    <property type="nucleotide sequence ID" value="NZ_FNPG01000023.1"/>
</dbReference>
<dbReference type="OrthoDB" id="9809205at2"/>
<feature type="domain" description="ABC transporter" evidence="5">
    <location>
        <begin position="3"/>
        <end position="218"/>
    </location>
</feature>
<keyword evidence="4 6" id="KW-0067">ATP-binding</keyword>
<dbReference type="InterPro" id="IPR003593">
    <property type="entry name" value="AAA+_ATPase"/>
</dbReference>
<evidence type="ECO:0000259" key="5">
    <source>
        <dbReference type="PROSITE" id="PS50893"/>
    </source>
</evidence>
<dbReference type="GO" id="GO:0016887">
    <property type="term" value="F:ATP hydrolysis activity"/>
    <property type="evidence" value="ECO:0007669"/>
    <property type="project" value="InterPro"/>
</dbReference>
<keyword evidence="2" id="KW-0813">Transport</keyword>
<organism evidence="6 7">
    <name type="scientific">Lachnobacterium bovis DSM 14045</name>
    <dbReference type="NCBI Taxonomy" id="1122142"/>
    <lineage>
        <taxon>Bacteria</taxon>
        <taxon>Bacillati</taxon>
        <taxon>Bacillota</taxon>
        <taxon>Clostridia</taxon>
        <taxon>Lachnospirales</taxon>
        <taxon>Lachnospiraceae</taxon>
        <taxon>Lachnobacterium</taxon>
    </lineage>
</organism>
<evidence type="ECO:0000256" key="3">
    <source>
        <dbReference type="ARBA" id="ARBA00022741"/>
    </source>
</evidence>
<dbReference type="STRING" id="1122142.SAMN02910414_01908"/>
<evidence type="ECO:0000313" key="7">
    <source>
        <dbReference type="Proteomes" id="UP000183918"/>
    </source>
</evidence>
<dbReference type="Gene3D" id="3.40.50.300">
    <property type="entry name" value="P-loop containing nucleotide triphosphate hydrolases"/>
    <property type="match status" value="1"/>
</dbReference>
<name>A0A1H3L5A2_9FIRM</name>
<dbReference type="SMART" id="SM00382">
    <property type="entry name" value="AAA"/>
    <property type="match status" value="1"/>
</dbReference>
<protein>
    <submittedName>
        <fullName evidence="6">ABC-2 type transport system ATP-binding protein</fullName>
    </submittedName>
</protein>
<comment type="similarity">
    <text evidence="1">Belongs to the ABC transporter superfamily.</text>
</comment>
<dbReference type="PROSITE" id="PS00211">
    <property type="entry name" value="ABC_TRANSPORTER_1"/>
    <property type="match status" value="1"/>
</dbReference>
<dbReference type="Pfam" id="PF00005">
    <property type="entry name" value="ABC_tran"/>
    <property type="match status" value="1"/>
</dbReference>
<evidence type="ECO:0000256" key="2">
    <source>
        <dbReference type="ARBA" id="ARBA00022448"/>
    </source>
</evidence>
<dbReference type="InterPro" id="IPR027417">
    <property type="entry name" value="P-loop_NTPase"/>
</dbReference>
<dbReference type="SUPFAM" id="SSF52540">
    <property type="entry name" value="P-loop containing nucleoside triphosphate hydrolases"/>
    <property type="match status" value="1"/>
</dbReference>
<dbReference type="EMBL" id="FNPG01000023">
    <property type="protein sequence ID" value="SDY59065.1"/>
    <property type="molecule type" value="Genomic_DNA"/>
</dbReference>
<dbReference type="PANTHER" id="PTHR43335:SF4">
    <property type="entry name" value="ABC TRANSPORTER, ATP-BINDING PROTEIN"/>
    <property type="match status" value="1"/>
</dbReference>
<evidence type="ECO:0000256" key="4">
    <source>
        <dbReference type="ARBA" id="ARBA00022840"/>
    </source>
</evidence>
<dbReference type="eggNOG" id="COG1131">
    <property type="taxonomic scope" value="Bacteria"/>
</dbReference>
<proteinExistence type="inferred from homology"/>
<dbReference type="AlphaFoldDB" id="A0A1H3L5A2"/>
<evidence type="ECO:0000256" key="1">
    <source>
        <dbReference type="ARBA" id="ARBA00005417"/>
    </source>
</evidence>
<dbReference type="Proteomes" id="UP000183918">
    <property type="component" value="Unassembled WGS sequence"/>
</dbReference>
<gene>
    <name evidence="6" type="ORF">SAMN02910414_01908</name>
</gene>